<dbReference type="AlphaFoldDB" id="A0A9E7E8I5"/>
<dbReference type="EMBL" id="CP097502">
    <property type="protein sequence ID" value="URD72424.1"/>
    <property type="molecule type" value="Genomic_DNA"/>
</dbReference>
<feature type="region of interest" description="Disordered" evidence="1">
    <location>
        <begin position="1"/>
        <end position="63"/>
    </location>
</feature>
<proteinExistence type="predicted"/>
<dbReference type="Proteomes" id="UP001055439">
    <property type="component" value="Chromosome 1"/>
</dbReference>
<accession>A0A9E7E8I5</accession>
<evidence type="ECO:0000313" key="3">
    <source>
        <dbReference type="Proteomes" id="UP001055439"/>
    </source>
</evidence>
<protein>
    <submittedName>
        <fullName evidence="2">Uncharacterized protein</fullName>
    </submittedName>
</protein>
<keyword evidence="3" id="KW-1185">Reference proteome</keyword>
<organism evidence="2 3">
    <name type="scientific">Musa troglodytarum</name>
    <name type="common">fe'i banana</name>
    <dbReference type="NCBI Taxonomy" id="320322"/>
    <lineage>
        <taxon>Eukaryota</taxon>
        <taxon>Viridiplantae</taxon>
        <taxon>Streptophyta</taxon>
        <taxon>Embryophyta</taxon>
        <taxon>Tracheophyta</taxon>
        <taxon>Spermatophyta</taxon>
        <taxon>Magnoliopsida</taxon>
        <taxon>Liliopsida</taxon>
        <taxon>Zingiberales</taxon>
        <taxon>Musaceae</taxon>
        <taxon>Musa</taxon>
    </lineage>
</organism>
<reference evidence="2" key="1">
    <citation type="submission" date="2022-05" db="EMBL/GenBank/DDBJ databases">
        <title>The Musa troglodytarum L. genome provides insights into the mechanism of non-climacteric behaviour and enrichment of carotenoids.</title>
        <authorList>
            <person name="Wang J."/>
        </authorList>
    </citation>
    <scope>NUCLEOTIDE SEQUENCE</scope>
    <source>
        <tissue evidence="2">Leaf</tissue>
    </source>
</reference>
<evidence type="ECO:0000256" key="1">
    <source>
        <dbReference type="SAM" id="MobiDB-lite"/>
    </source>
</evidence>
<name>A0A9E7E8I5_9LILI</name>
<gene>
    <name evidence="2" type="ORF">MUK42_36660</name>
</gene>
<sequence>MKSVNCSRHIPLSRVRKYGASPPRRRTMQSETEKVVQTQQGTKKDREAEEHEQAAEEHARVEE</sequence>
<feature type="compositionally biased region" description="Basic and acidic residues" evidence="1">
    <location>
        <begin position="42"/>
        <end position="63"/>
    </location>
</feature>
<evidence type="ECO:0000313" key="2">
    <source>
        <dbReference type="EMBL" id="URD72424.1"/>
    </source>
</evidence>